<name>A0A6L7F115_9ACTN</name>
<protein>
    <submittedName>
        <fullName evidence="1">Uncharacterized protein</fullName>
    </submittedName>
</protein>
<sequence>MTLLIVLSVLAGWCVLSVPVALVAARLLHTRHAHDAAAPAPSALMPREHHAA</sequence>
<reference evidence="1 2" key="1">
    <citation type="submission" date="2019-12" db="EMBL/GenBank/DDBJ databases">
        <authorList>
            <person name="Kun Z."/>
        </authorList>
    </citation>
    <scope>NUCLEOTIDE SEQUENCE [LARGE SCALE GENOMIC DNA]</scope>
    <source>
        <strain evidence="1 2">YIM 123512</strain>
    </source>
</reference>
<evidence type="ECO:0000313" key="1">
    <source>
        <dbReference type="EMBL" id="MXG89942.1"/>
    </source>
</evidence>
<evidence type="ECO:0000313" key="2">
    <source>
        <dbReference type="Proteomes" id="UP000473325"/>
    </source>
</evidence>
<dbReference type="AlphaFoldDB" id="A0A6L7F115"/>
<gene>
    <name evidence="1" type="ORF">GRQ65_10295</name>
</gene>
<organism evidence="1 2">
    <name type="scientific">Nocardioides flavescens</name>
    <dbReference type="NCBI Taxonomy" id="2691959"/>
    <lineage>
        <taxon>Bacteria</taxon>
        <taxon>Bacillati</taxon>
        <taxon>Actinomycetota</taxon>
        <taxon>Actinomycetes</taxon>
        <taxon>Propionibacteriales</taxon>
        <taxon>Nocardioidaceae</taxon>
        <taxon>Nocardioides</taxon>
    </lineage>
</organism>
<proteinExistence type="predicted"/>
<dbReference type="RefSeq" id="WP_160877837.1">
    <property type="nucleotide sequence ID" value="NZ_WUEK01000005.1"/>
</dbReference>
<dbReference type="EMBL" id="WUEK01000005">
    <property type="protein sequence ID" value="MXG89942.1"/>
    <property type="molecule type" value="Genomic_DNA"/>
</dbReference>
<accession>A0A6L7F115</accession>
<dbReference type="Proteomes" id="UP000473325">
    <property type="component" value="Unassembled WGS sequence"/>
</dbReference>
<comment type="caution">
    <text evidence="1">The sequence shown here is derived from an EMBL/GenBank/DDBJ whole genome shotgun (WGS) entry which is preliminary data.</text>
</comment>
<keyword evidence="2" id="KW-1185">Reference proteome</keyword>